<reference evidence="1" key="1">
    <citation type="submission" date="2019-04" db="EMBL/GenBank/DDBJ databases">
        <title>Friends and foes A comparative genomics studyof 23 Aspergillus species from section Flavi.</title>
        <authorList>
            <consortium name="DOE Joint Genome Institute"/>
            <person name="Kjaerbolling I."/>
            <person name="Vesth T."/>
            <person name="Frisvad J.C."/>
            <person name="Nybo J.L."/>
            <person name="Theobald S."/>
            <person name="Kildgaard S."/>
            <person name="Isbrandt T."/>
            <person name="Kuo A."/>
            <person name="Sato A."/>
            <person name="Lyhne E.K."/>
            <person name="Kogle M.E."/>
            <person name="Wiebenga A."/>
            <person name="Kun R.S."/>
            <person name="Lubbers R.J."/>
            <person name="Makela M.R."/>
            <person name="Barry K."/>
            <person name="Chovatia M."/>
            <person name="Clum A."/>
            <person name="Daum C."/>
            <person name="Haridas S."/>
            <person name="He G."/>
            <person name="LaButti K."/>
            <person name="Lipzen A."/>
            <person name="Mondo S."/>
            <person name="Riley R."/>
            <person name="Salamov A."/>
            <person name="Simmons B.A."/>
            <person name="Magnuson J.K."/>
            <person name="Henrissat B."/>
            <person name="Mortensen U.H."/>
            <person name="Larsen T.O."/>
            <person name="Devries R.P."/>
            <person name="Grigoriev I.V."/>
            <person name="Machida M."/>
            <person name="Baker S.E."/>
            <person name="Andersen M.R."/>
        </authorList>
    </citation>
    <scope>NUCLEOTIDE SEQUENCE [LARGE SCALE GENOMIC DNA]</scope>
    <source>
        <strain evidence="1">IBT 14317</strain>
    </source>
</reference>
<sequence>MAPRQRVVSAHQEKSFFSAAYDEVTHPENATIVRSVLVFGVSPYLFNSSVYSICQGDDSDCSPITGRCRFPLQLPKRTSPPSVSRHISFILSQYP</sequence>
<evidence type="ECO:0000313" key="1">
    <source>
        <dbReference type="EMBL" id="KAE8385004.1"/>
    </source>
</evidence>
<protein>
    <submittedName>
        <fullName evidence="1">Uncharacterized protein</fullName>
    </submittedName>
</protein>
<gene>
    <name evidence="1" type="ORF">BDV23DRAFT_165773</name>
</gene>
<dbReference type="OrthoDB" id="5403997at2759"/>
<proteinExistence type="predicted"/>
<organism evidence="1">
    <name type="scientific">Petromyces alliaceus</name>
    <name type="common">Aspergillus alliaceus</name>
    <dbReference type="NCBI Taxonomy" id="209559"/>
    <lineage>
        <taxon>Eukaryota</taxon>
        <taxon>Fungi</taxon>
        <taxon>Dikarya</taxon>
        <taxon>Ascomycota</taxon>
        <taxon>Pezizomycotina</taxon>
        <taxon>Eurotiomycetes</taxon>
        <taxon>Eurotiomycetidae</taxon>
        <taxon>Eurotiales</taxon>
        <taxon>Aspergillaceae</taxon>
        <taxon>Aspergillus</taxon>
        <taxon>Aspergillus subgen. Circumdati</taxon>
    </lineage>
</organism>
<dbReference type="Proteomes" id="UP000326877">
    <property type="component" value="Unassembled WGS sequence"/>
</dbReference>
<accession>A0A5N7BT39</accession>
<name>A0A5N7BT39_PETAA</name>
<dbReference type="AlphaFoldDB" id="A0A5N7BT39"/>
<dbReference type="EMBL" id="ML735348">
    <property type="protein sequence ID" value="KAE8385004.1"/>
    <property type="molecule type" value="Genomic_DNA"/>
</dbReference>